<sequence>MASVSRGLYPKDTTMKSQEHNFIPASRETAYLDSLAKALDPKNPSAEGIFITHFLAEIEEALTRDVPVADLAISLREEYDFMTSHDGRCMASELPWDEDENWSDAFELALTCHKDNIQEDGSVLLDAYITAKRSDVTHGRGCHGNAARGEMRMILEEQGASYCWDEEEFSMLLVIDSEQPDTIAALPDVARMCGWVTFVQGDFFDETQNVEPDSTHKGVYELDLDSHSEARWWKLSRATAVLNALWGPANADITPTLINPVPELGGNRTLTEAEYGALVSVELEALHVPHAIIHVRHNRIALVAQWAHGVEPKLVATAVAESLSL</sequence>
<dbReference type="EMBL" id="OCST01000004">
    <property type="protein sequence ID" value="SOE69827.1"/>
    <property type="molecule type" value="Genomic_DNA"/>
</dbReference>
<protein>
    <submittedName>
        <fullName evidence="1">Uncharacterized protein</fullName>
    </submittedName>
</protein>
<organism evidence="1 2">
    <name type="scientific">Salinibacterium xinjiangense</name>
    <dbReference type="NCBI Taxonomy" id="386302"/>
    <lineage>
        <taxon>Bacteria</taxon>
        <taxon>Bacillati</taxon>
        <taxon>Actinomycetota</taxon>
        <taxon>Actinomycetes</taxon>
        <taxon>Micrococcales</taxon>
        <taxon>Microbacteriaceae</taxon>
        <taxon>Salinibacterium</taxon>
    </lineage>
</organism>
<evidence type="ECO:0000313" key="1">
    <source>
        <dbReference type="EMBL" id="SOE69827.1"/>
    </source>
</evidence>
<dbReference type="Proteomes" id="UP000219440">
    <property type="component" value="Unassembled WGS sequence"/>
</dbReference>
<accession>A0A2C8ZVN0</accession>
<keyword evidence="2" id="KW-1185">Reference proteome</keyword>
<gene>
    <name evidence="1" type="ORF">SAMN06296378_2069</name>
</gene>
<dbReference type="AlphaFoldDB" id="A0A2C8ZVN0"/>
<reference evidence="1 2" key="1">
    <citation type="submission" date="2017-09" db="EMBL/GenBank/DDBJ databases">
        <authorList>
            <person name="Ehlers B."/>
            <person name="Leendertz F.H."/>
        </authorList>
    </citation>
    <scope>NUCLEOTIDE SEQUENCE [LARGE SCALE GENOMIC DNA]</scope>
    <source>
        <strain evidence="1 2">CGMCC 1.05381</strain>
    </source>
</reference>
<dbReference type="RefSeq" id="WP_143544695.1">
    <property type="nucleotide sequence ID" value="NZ_BMLC01000003.1"/>
</dbReference>
<name>A0A2C8ZVN0_9MICO</name>
<proteinExistence type="predicted"/>
<evidence type="ECO:0000313" key="2">
    <source>
        <dbReference type="Proteomes" id="UP000219440"/>
    </source>
</evidence>